<reference evidence="1 2" key="1">
    <citation type="submission" date="2018-11" db="EMBL/GenBank/DDBJ databases">
        <authorList>
            <consortium name="Pathogen Informatics"/>
        </authorList>
    </citation>
    <scope>NUCLEOTIDE SEQUENCE [LARGE SCALE GENOMIC DNA]</scope>
</reference>
<protein>
    <submittedName>
        <fullName evidence="1">Uncharacterized protein</fullName>
    </submittedName>
</protein>
<accession>A0A3P7LVE8</accession>
<name>A0A3P7LVE8_DIBLA</name>
<evidence type="ECO:0000313" key="2">
    <source>
        <dbReference type="Proteomes" id="UP000281553"/>
    </source>
</evidence>
<sequence length="155" mass="17261">MGMWAPRSMYLDCTIKTKYAPADFIVLNDVDISVGERLTKFHRQADKRFLMSAAVALPMHPMLFMGKFLHLGKRRVYAEIRPTSKTTLERGPVITTYVDVVTDIGPFSLSKLDYVAGKSELILLDIQNGKILLLSTAKCYSAVDAVSPLMGYLLG</sequence>
<gene>
    <name evidence="1" type="ORF">DILT_LOCUS10834</name>
</gene>
<organism evidence="1 2">
    <name type="scientific">Dibothriocephalus latus</name>
    <name type="common">Fish tapeworm</name>
    <name type="synonym">Diphyllobothrium latum</name>
    <dbReference type="NCBI Taxonomy" id="60516"/>
    <lineage>
        <taxon>Eukaryota</taxon>
        <taxon>Metazoa</taxon>
        <taxon>Spiralia</taxon>
        <taxon>Lophotrochozoa</taxon>
        <taxon>Platyhelminthes</taxon>
        <taxon>Cestoda</taxon>
        <taxon>Eucestoda</taxon>
        <taxon>Diphyllobothriidea</taxon>
        <taxon>Diphyllobothriidae</taxon>
        <taxon>Dibothriocephalus</taxon>
    </lineage>
</organism>
<dbReference type="EMBL" id="UYRU01061077">
    <property type="protein sequence ID" value="VDN15003.1"/>
    <property type="molecule type" value="Genomic_DNA"/>
</dbReference>
<dbReference type="Proteomes" id="UP000281553">
    <property type="component" value="Unassembled WGS sequence"/>
</dbReference>
<keyword evidence="2" id="KW-1185">Reference proteome</keyword>
<dbReference type="AlphaFoldDB" id="A0A3P7LVE8"/>
<evidence type="ECO:0000313" key="1">
    <source>
        <dbReference type="EMBL" id="VDN15003.1"/>
    </source>
</evidence>
<proteinExistence type="predicted"/>